<dbReference type="HOGENOM" id="CLU_000445_107_18_9"/>
<keyword evidence="6" id="KW-1185">Reference proteome</keyword>
<protein>
    <submittedName>
        <fullName evidence="5">Methyl-accepting chemotaxis sensory transducer</fullName>
    </submittedName>
</protein>
<dbReference type="eggNOG" id="COG0840">
    <property type="taxonomic scope" value="Bacteria"/>
</dbReference>
<feature type="transmembrane region" description="Helical" evidence="3">
    <location>
        <begin position="162"/>
        <end position="182"/>
    </location>
</feature>
<dbReference type="STRING" id="642492.Clole_3650"/>
<feature type="transmembrane region" description="Helical" evidence="3">
    <location>
        <begin position="90"/>
        <end position="123"/>
    </location>
</feature>
<dbReference type="EMBL" id="CP002582">
    <property type="protein sequence ID" value="ADZ85333.1"/>
    <property type="molecule type" value="Genomic_DNA"/>
</dbReference>
<dbReference type="InterPro" id="IPR004089">
    <property type="entry name" value="MCPsignal_dom"/>
</dbReference>
<evidence type="ECO:0000313" key="6">
    <source>
        <dbReference type="Proteomes" id="UP000008467"/>
    </source>
</evidence>
<dbReference type="GO" id="GO:0016020">
    <property type="term" value="C:membrane"/>
    <property type="evidence" value="ECO:0007669"/>
    <property type="project" value="InterPro"/>
</dbReference>
<feature type="domain" description="Methyl-accepting transducer" evidence="4">
    <location>
        <begin position="226"/>
        <end position="462"/>
    </location>
</feature>
<dbReference type="Proteomes" id="UP000008467">
    <property type="component" value="Chromosome"/>
</dbReference>
<evidence type="ECO:0000313" key="5">
    <source>
        <dbReference type="EMBL" id="ADZ85333.1"/>
    </source>
</evidence>
<keyword evidence="3" id="KW-1133">Transmembrane helix</keyword>
<proteinExistence type="predicted"/>
<dbReference type="PANTHER" id="PTHR32089">
    <property type="entry name" value="METHYL-ACCEPTING CHEMOTAXIS PROTEIN MCPB"/>
    <property type="match status" value="1"/>
</dbReference>
<evidence type="ECO:0000256" key="2">
    <source>
        <dbReference type="PROSITE-ProRule" id="PRU00284"/>
    </source>
</evidence>
<organism evidence="5 6">
    <name type="scientific">Cellulosilyticum lentocellum (strain ATCC 49066 / DSM 5427 / NCIMB 11756 / RHM5)</name>
    <name type="common">Clostridium lentocellum</name>
    <dbReference type="NCBI Taxonomy" id="642492"/>
    <lineage>
        <taxon>Bacteria</taxon>
        <taxon>Bacillati</taxon>
        <taxon>Bacillota</taxon>
        <taxon>Clostridia</taxon>
        <taxon>Lachnospirales</taxon>
        <taxon>Cellulosilyticaceae</taxon>
        <taxon>Cellulosilyticum</taxon>
    </lineage>
</organism>
<feature type="transmembrane region" description="Helical" evidence="3">
    <location>
        <begin position="49"/>
        <end position="69"/>
    </location>
</feature>
<dbReference type="Gene3D" id="1.10.287.950">
    <property type="entry name" value="Methyl-accepting chemotaxis protein"/>
    <property type="match status" value="1"/>
</dbReference>
<name>F2JGZ3_CELLD</name>
<keyword evidence="1 2" id="KW-0807">Transducer</keyword>
<sequence length="509" mass="57619">MNNQFNTLEFYKKKVAKEIYFISIIAIFSAMLACAMCMIFGLYHSVPRWAFGAFIIVCIFEIIGFMWVYKKIFVTDEILIRNYNILKYSVSAICIINYAFIINVMPCQLMWVIFVFFLMVIGVFQDYKLTLKCTILYVVIILIFFFTHSLEALQAASSVDEWIARILVLALGASGAVISNYFSGHILANVGQELMNQNTERLTLIISKVNVLMTKLQDASNTLICIVQEENASMEEMSSVSEHIVGDNDQMLEKSKGSNQNLSILKDKVENISDRMKETRSISKEIVEISDKNGKALNHVLNISVTIEKATTHTLEVIQILDDKVKKIDELLRLIENIAEETNLLALNASIEAARAGEEGRGFAVVAEQVKKLSENTAQSLQNVNEVVKEIKKDTTLVESLMAKNVEQIQEQNKLTCETAEMLSSMVLKLQDSDERVDHIDELTKEQVTHTNQVVEYNNDVISSIEEQVGRVQNIADLIEENRKAIEQIGIQIDDLDEVVREINSVLEE</sequence>
<feature type="transmembrane region" description="Helical" evidence="3">
    <location>
        <begin position="20"/>
        <end position="43"/>
    </location>
</feature>
<dbReference type="PANTHER" id="PTHR32089:SF112">
    <property type="entry name" value="LYSOZYME-LIKE PROTEIN-RELATED"/>
    <property type="match status" value="1"/>
</dbReference>
<dbReference type="SMART" id="SM00283">
    <property type="entry name" value="MA"/>
    <property type="match status" value="1"/>
</dbReference>
<evidence type="ECO:0000259" key="4">
    <source>
        <dbReference type="PROSITE" id="PS50111"/>
    </source>
</evidence>
<reference evidence="5 6" key="1">
    <citation type="journal article" date="2011" name="J. Bacteriol.">
        <title>Complete genome sequence of the cellulose-degrading bacterium Cellulosilyticum lentocellum.</title>
        <authorList>
            <consortium name="US DOE Joint Genome Institute"/>
            <person name="Miller D.A."/>
            <person name="Suen G."/>
            <person name="Bruce D."/>
            <person name="Copeland A."/>
            <person name="Cheng J.F."/>
            <person name="Detter C."/>
            <person name="Goodwin L.A."/>
            <person name="Han C.S."/>
            <person name="Hauser L.J."/>
            <person name="Land M.L."/>
            <person name="Lapidus A."/>
            <person name="Lucas S."/>
            <person name="Meincke L."/>
            <person name="Pitluck S."/>
            <person name="Tapia R."/>
            <person name="Teshima H."/>
            <person name="Woyke T."/>
            <person name="Fox B.G."/>
            <person name="Angert E.R."/>
            <person name="Currie C.R."/>
        </authorList>
    </citation>
    <scope>NUCLEOTIDE SEQUENCE [LARGE SCALE GENOMIC DNA]</scope>
    <source>
        <strain evidence="6">ATCC 49066 / DSM 5427 / NCIMB 11756 / RHM5</strain>
    </source>
</reference>
<gene>
    <name evidence="5" type="ordered locus">Clole_3650</name>
</gene>
<feature type="transmembrane region" description="Helical" evidence="3">
    <location>
        <begin position="129"/>
        <end position="150"/>
    </location>
</feature>
<dbReference type="Pfam" id="PF00015">
    <property type="entry name" value="MCPsignal"/>
    <property type="match status" value="1"/>
</dbReference>
<evidence type="ECO:0000256" key="1">
    <source>
        <dbReference type="ARBA" id="ARBA00023224"/>
    </source>
</evidence>
<accession>F2JGZ3</accession>
<keyword evidence="3" id="KW-0812">Transmembrane</keyword>
<dbReference type="RefSeq" id="WP_013658609.1">
    <property type="nucleotide sequence ID" value="NC_015275.1"/>
</dbReference>
<keyword evidence="3" id="KW-0472">Membrane</keyword>
<dbReference type="SUPFAM" id="SSF58104">
    <property type="entry name" value="Methyl-accepting chemotaxis protein (MCP) signaling domain"/>
    <property type="match status" value="1"/>
</dbReference>
<dbReference type="AlphaFoldDB" id="F2JGZ3"/>
<dbReference type="GO" id="GO:0007165">
    <property type="term" value="P:signal transduction"/>
    <property type="evidence" value="ECO:0007669"/>
    <property type="project" value="UniProtKB-KW"/>
</dbReference>
<dbReference type="KEGG" id="cle:Clole_3650"/>
<dbReference type="PROSITE" id="PS50111">
    <property type="entry name" value="CHEMOTAXIS_TRANSDUC_2"/>
    <property type="match status" value="1"/>
</dbReference>
<evidence type="ECO:0000256" key="3">
    <source>
        <dbReference type="SAM" id="Phobius"/>
    </source>
</evidence>